<evidence type="ECO:0000313" key="3">
    <source>
        <dbReference type="Proteomes" id="UP001176021"/>
    </source>
</evidence>
<feature type="coiled-coil region" evidence="1">
    <location>
        <begin position="157"/>
        <end position="216"/>
    </location>
</feature>
<dbReference type="Gene3D" id="2.40.50.100">
    <property type="match status" value="1"/>
</dbReference>
<evidence type="ECO:0000256" key="1">
    <source>
        <dbReference type="SAM" id="Coils"/>
    </source>
</evidence>
<proteinExistence type="predicted"/>
<dbReference type="RefSeq" id="WP_301999046.1">
    <property type="nucleotide sequence ID" value="NZ_JAMJEV010000005.1"/>
</dbReference>
<protein>
    <submittedName>
        <fullName evidence="2">HlyD family efflux transporter periplasmic adaptor subunit</fullName>
    </submittedName>
</protein>
<dbReference type="Proteomes" id="UP001176021">
    <property type="component" value="Unassembled WGS sequence"/>
</dbReference>
<dbReference type="PANTHER" id="PTHR30438">
    <property type="entry name" value="36 KDA ANTIGEN-RELATED"/>
    <property type="match status" value="1"/>
</dbReference>
<comment type="caution">
    <text evidence="2">The sequence shown here is derived from an EMBL/GenBank/DDBJ whole genome shotgun (WGS) entry which is preliminary data.</text>
</comment>
<keyword evidence="3" id="KW-1185">Reference proteome</keyword>
<organism evidence="2 3">
    <name type="scientific">Desulfosporosinus nitroreducens</name>
    <dbReference type="NCBI Taxonomy" id="2018668"/>
    <lineage>
        <taxon>Bacteria</taxon>
        <taxon>Bacillati</taxon>
        <taxon>Bacillota</taxon>
        <taxon>Clostridia</taxon>
        <taxon>Eubacteriales</taxon>
        <taxon>Desulfitobacteriaceae</taxon>
        <taxon>Desulfosporosinus</taxon>
    </lineage>
</organism>
<sequence>MKRLISFILLIVFLGAGGIFMTMEGKDAVTMASIKKSSLLTADNSNLSFQGVGGKVTAIMVTEEQQIKLGEVLITLDPTDLDLQITKVKTEIQQQDVKIKQTKAQVTRTEDLERQMLVVEASQQTLNLAQTNYDRTKALYDAGAVALTNLDTVSYQLDTAKNVLSQQQALAKKIEAQISTDIQNNAYNIEALQKQKEAMQVQLQSLEVQKQRMILKAPSDGKVTRIIPKIGENTASGAPVVTIESDQLYYTIYVDETQITKYKVDESVTGQIAALNKKVEGKVRYITSAPQYASMRMSRDKGQSDVSSFLVRIDVQRTPELLPGMIVEVNTSETTN</sequence>
<dbReference type="Gene3D" id="2.40.30.170">
    <property type="match status" value="1"/>
</dbReference>
<evidence type="ECO:0000313" key="2">
    <source>
        <dbReference type="EMBL" id="MDO0822552.1"/>
    </source>
</evidence>
<keyword evidence="1" id="KW-0175">Coiled coil</keyword>
<accession>A0ABT8QMJ3</accession>
<dbReference type="EMBL" id="JAMJEV010000005">
    <property type="protein sequence ID" value="MDO0822552.1"/>
    <property type="molecule type" value="Genomic_DNA"/>
</dbReference>
<reference evidence="2" key="1">
    <citation type="submission" date="2022-05" db="EMBL/GenBank/DDBJ databases">
        <title>Expanded diversity of anoxic marine methylotrophy in a Black Sea sulfate reducing microorganism.</title>
        <authorList>
            <person name="Fischer P.Q."/>
            <person name="Stams A.J.M."/>
            <person name="Villanueva L."/>
            <person name="Sousa D.Z."/>
        </authorList>
    </citation>
    <scope>NUCLEOTIDE SEQUENCE</scope>
    <source>
        <strain evidence="2">P130</strain>
    </source>
</reference>
<gene>
    <name evidence="2" type="ORF">M8H41_06745</name>
</gene>
<dbReference type="PANTHER" id="PTHR30438:SF2">
    <property type="entry name" value="MEMBRANE PROTEIN"/>
    <property type="match status" value="1"/>
</dbReference>
<name>A0ABT8QMJ3_9FIRM</name>